<dbReference type="PANTHER" id="PTHR23514:SF13">
    <property type="entry name" value="INNER MEMBRANE PROTEIN YBJJ"/>
    <property type="match status" value="1"/>
</dbReference>
<feature type="transmembrane region" description="Helical" evidence="5">
    <location>
        <begin position="101"/>
        <end position="121"/>
    </location>
</feature>
<feature type="transmembrane region" description="Helical" evidence="5">
    <location>
        <begin position="142"/>
        <end position="161"/>
    </location>
</feature>
<keyword evidence="8" id="KW-1185">Reference proteome</keyword>
<organism evidence="7 8">
    <name type="scientific">Larsenimonas rhizosphaerae</name>
    <dbReference type="NCBI Taxonomy" id="2944682"/>
    <lineage>
        <taxon>Bacteria</taxon>
        <taxon>Pseudomonadati</taxon>
        <taxon>Pseudomonadota</taxon>
        <taxon>Gammaproteobacteria</taxon>
        <taxon>Oceanospirillales</taxon>
        <taxon>Halomonadaceae</taxon>
        <taxon>Larsenimonas</taxon>
    </lineage>
</organism>
<dbReference type="InterPro" id="IPR011701">
    <property type="entry name" value="MFS"/>
</dbReference>
<dbReference type="EMBL" id="JAPIVE010000002">
    <property type="protein sequence ID" value="MCX2524078.1"/>
    <property type="molecule type" value="Genomic_DNA"/>
</dbReference>
<feature type="transmembrane region" description="Helical" evidence="5">
    <location>
        <begin position="310"/>
        <end position="329"/>
    </location>
</feature>
<dbReference type="InterPro" id="IPR051788">
    <property type="entry name" value="MFS_Transporter"/>
</dbReference>
<feature type="domain" description="Major facilitator superfamily (MFS) profile" evidence="6">
    <location>
        <begin position="9"/>
        <end position="396"/>
    </location>
</feature>
<accession>A0AA42CXN6</accession>
<protein>
    <submittedName>
        <fullName evidence="7">MFS transporter</fullName>
    </submittedName>
</protein>
<dbReference type="PROSITE" id="PS50850">
    <property type="entry name" value="MFS"/>
    <property type="match status" value="1"/>
</dbReference>
<dbReference type="AlphaFoldDB" id="A0AA42CXN6"/>
<evidence type="ECO:0000259" key="6">
    <source>
        <dbReference type="PROSITE" id="PS50850"/>
    </source>
</evidence>
<dbReference type="RefSeq" id="WP_265896048.1">
    <property type="nucleotide sequence ID" value="NZ_JAPIVE010000002.1"/>
</dbReference>
<dbReference type="Pfam" id="PF07690">
    <property type="entry name" value="MFS_1"/>
    <property type="match status" value="1"/>
</dbReference>
<feature type="transmembrane region" description="Helical" evidence="5">
    <location>
        <begin position="244"/>
        <end position="266"/>
    </location>
</feature>
<gene>
    <name evidence="7" type="ORF">OQ287_07490</name>
</gene>
<dbReference type="PANTHER" id="PTHR23514">
    <property type="entry name" value="BYPASS OF STOP CODON PROTEIN 6"/>
    <property type="match status" value="1"/>
</dbReference>
<evidence type="ECO:0000256" key="4">
    <source>
        <dbReference type="ARBA" id="ARBA00023136"/>
    </source>
</evidence>
<evidence type="ECO:0000256" key="3">
    <source>
        <dbReference type="ARBA" id="ARBA00022989"/>
    </source>
</evidence>
<reference evidence="7" key="1">
    <citation type="submission" date="2022-11" db="EMBL/GenBank/DDBJ databases">
        <title>Larsenimonas rhizosphaerae sp. nov., isolated from a tidal mudflat.</title>
        <authorList>
            <person name="Lee S.D."/>
            <person name="Kim I.S."/>
        </authorList>
    </citation>
    <scope>NUCLEOTIDE SEQUENCE</scope>
    <source>
        <strain evidence="7">GH2-1</strain>
    </source>
</reference>
<keyword evidence="4 5" id="KW-0472">Membrane</keyword>
<proteinExistence type="predicted"/>
<dbReference type="GO" id="GO:0016020">
    <property type="term" value="C:membrane"/>
    <property type="evidence" value="ECO:0007669"/>
    <property type="project" value="UniProtKB-SubCell"/>
</dbReference>
<evidence type="ECO:0000313" key="8">
    <source>
        <dbReference type="Proteomes" id="UP001165678"/>
    </source>
</evidence>
<feature type="transmembrane region" description="Helical" evidence="5">
    <location>
        <begin position="373"/>
        <end position="391"/>
    </location>
</feature>
<feature type="transmembrane region" description="Helical" evidence="5">
    <location>
        <begin position="75"/>
        <end position="95"/>
    </location>
</feature>
<dbReference type="SUPFAM" id="SSF103473">
    <property type="entry name" value="MFS general substrate transporter"/>
    <property type="match status" value="1"/>
</dbReference>
<comment type="caution">
    <text evidence="7">The sequence shown here is derived from an EMBL/GenBank/DDBJ whole genome shotgun (WGS) entry which is preliminary data.</text>
</comment>
<dbReference type="Proteomes" id="UP001165678">
    <property type="component" value="Unassembled WGS sequence"/>
</dbReference>
<evidence type="ECO:0000256" key="2">
    <source>
        <dbReference type="ARBA" id="ARBA00022692"/>
    </source>
</evidence>
<dbReference type="InterPro" id="IPR036259">
    <property type="entry name" value="MFS_trans_sf"/>
</dbReference>
<feature type="transmembrane region" description="Helical" evidence="5">
    <location>
        <begin position="49"/>
        <end position="68"/>
    </location>
</feature>
<feature type="transmembrane region" description="Helical" evidence="5">
    <location>
        <begin position="167"/>
        <end position="184"/>
    </location>
</feature>
<feature type="transmembrane region" description="Helical" evidence="5">
    <location>
        <begin position="221"/>
        <end position="238"/>
    </location>
</feature>
<name>A0AA42CXN6_9GAMM</name>
<dbReference type="GO" id="GO:0022857">
    <property type="term" value="F:transmembrane transporter activity"/>
    <property type="evidence" value="ECO:0007669"/>
    <property type="project" value="InterPro"/>
</dbReference>
<feature type="transmembrane region" description="Helical" evidence="5">
    <location>
        <begin position="341"/>
        <end position="361"/>
    </location>
</feature>
<evidence type="ECO:0000256" key="5">
    <source>
        <dbReference type="SAM" id="Phobius"/>
    </source>
</evidence>
<dbReference type="Gene3D" id="1.20.1250.20">
    <property type="entry name" value="MFS general substrate transporter like domains"/>
    <property type="match status" value="1"/>
</dbReference>
<sequence length="406" mass="42084">MSSPSPYLRRIAALYALFLLPGTLAATWITRTPDIRDRLDAATDEMGLVLFGLAVGAMMGVLSAGLWVRRFGTRSVLAVNVVLMAAGMGVVSVGVSSGQSLVAAAGLALFGAGMGLAEVAINIEGAAVERLSGRALMQTLHGCFSLGTVLGALVGIAFTAWRVPTEYHLMGLTLVTLPAFWWAIRGLPLDTGKRAQPTAVRADTPDTDTAPPVSVWKTPRVLMLGTIVLAVALSEGAANDWLPLLLVDVHGVSPALGSLGFMLFALTMTLGRFSGNALMRWLPRHTLFRLCIILALVGVALITLTEHSGVAIAAVVLWGIGTSVGFPLSMSAAGEGDNGDAQVAATAIMGYIAFLAGPPMLGFIGEHAGLDRALMVVLAVLALGLAVSSAVRRPEKTPMTAASHNG</sequence>
<keyword evidence="2 5" id="KW-0812">Transmembrane</keyword>
<keyword evidence="3 5" id="KW-1133">Transmembrane helix</keyword>
<feature type="transmembrane region" description="Helical" evidence="5">
    <location>
        <begin position="287"/>
        <end position="304"/>
    </location>
</feature>
<evidence type="ECO:0000313" key="7">
    <source>
        <dbReference type="EMBL" id="MCX2524078.1"/>
    </source>
</evidence>
<dbReference type="InterPro" id="IPR020846">
    <property type="entry name" value="MFS_dom"/>
</dbReference>
<dbReference type="CDD" id="cd17393">
    <property type="entry name" value="MFS_MosC_like"/>
    <property type="match status" value="1"/>
</dbReference>
<evidence type="ECO:0000256" key="1">
    <source>
        <dbReference type="ARBA" id="ARBA00004141"/>
    </source>
</evidence>
<comment type="subcellular location">
    <subcellularLocation>
        <location evidence="1">Membrane</location>
        <topology evidence="1">Multi-pass membrane protein</topology>
    </subcellularLocation>
</comment>